<name>A0A7C9J8A8_9ACTN</name>
<organism evidence="2 3">
    <name type="scientific">Herbidospora solisilvae</name>
    <dbReference type="NCBI Taxonomy" id="2696284"/>
    <lineage>
        <taxon>Bacteria</taxon>
        <taxon>Bacillati</taxon>
        <taxon>Actinomycetota</taxon>
        <taxon>Actinomycetes</taxon>
        <taxon>Streptosporangiales</taxon>
        <taxon>Streptosporangiaceae</taxon>
        <taxon>Herbidospora</taxon>
    </lineage>
</organism>
<evidence type="ECO:0000256" key="1">
    <source>
        <dbReference type="ARBA" id="ARBA00023002"/>
    </source>
</evidence>
<dbReference type="RefSeq" id="WP_161479753.1">
    <property type="nucleotide sequence ID" value="NZ_WXEW01000003.1"/>
</dbReference>
<evidence type="ECO:0000313" key="2">
    <source>
        <dbReference type="EMBL" id="NAS22368.1"/>
    </source>
</evidence>
<protein>
    <submittedName>
        <fullName evidence="2">FAD-dependent oxidoreductase</fullName>
    </submittedName>
</protein>
<dbReference type="Proteomes" id="UP000479526">
    <property type="component" value="Unassembled WGS sequence"/>
</dbReference>
<dbReference type="GO" id="GO:0004497">
    <property type="term" value="F:monooxygenase activity"/>
    <property type="evidence" value="ECO:0007669"/>
    <property type="project" value="TreeGrafter"/>
</dbReference>
<accession>A0A7C9J8A8</accession>
<evidence type="ECO:0000313" key="3">
    <source>
        <dbReference type="Proteomes" id="UP000479526"/>
    </source>
</evidence>
<sequence length="340" mass="36766">MRDVDVVVIGAGQAGLSAAYHLRRFGLSQVVLDAEDSPGGAWRHRSPTLTMDRVHGIFDLPGMARPSVDPTRAAAEAVPEYFAAYEAQMGLDVIRPYKVGKVQPGFTVDDKWRARGIVNATGTWTRPHWPFYPGRFDGRQLHYASYTGPAEFAGLNVVVVGGGHSAMHVLSEVGAVARSTLWVTRREPDFRPEGFDGREVVALVEQRVRAGLPPQSVVSVTGLTYTPVVTEALERGVLTRRPMFTHLVSDGVSWGEEVFPADVIVWATGFRADLRHLAPLKLREPGGGIRMDGTRVVADPLVHLVGYGPSASTVGANRAGRAAALDLARRLAPHNSLRAG</sequence>
<reference evidence="2 3" key="1">
    <citation type="submission" date="2020-01" db="EMBL/GenBank/DDBJ databases">
        <title>Herbidospora sp. NEAU-GS84 nov., a novel actinomycete isolated from soil.</title>
        <authorList>
            <person name="Han L."/>
        </authorList>
    </citation>
    <scope>NUCLEOTIDE SEQUENCE [LARGE SCALE GENOMIC DNA]</scope>
    <source>
        <strain evidence="2 3">NEAU-GS84</strain>
    </source>
</reference>
<dbReference type="Gene3D" id="3.50.50.60">
    <property type="entry name" value="FAD/NAD(P)-binding domain"/>
    <property type="match status" value="1"/>
</dbReference>
<dbReference type="Pfam" id="PF13738">
    <property type="entry name" value="Pyr_redox_3"/>
    <property type="match status" value="1"/>
</dbReference>
<dbReference type="AlphaFoldDB" id="A0A7C9J8A8"/>
<dbReference type="InterPro" id="IPR036188">
    <property type="entry name" value="FAD/NAD-bd_sf"/>
</dbReference>
<dbReference type="PANTHER" id="PTHR43539:SF78">
    <property type="entry name" value="FLAVIN-CONTAINING MONOOXYGENASE"/>
    <property type="match status" value="1"/>
</dbReference>
<dbReference type="GO" id="GO:0050660">
    <property type="term" value="F:flavin adenine dinucleotide binding"/>
    <property type="evidence" value="ECO:0007669"/>
    <property type="project" value="TreeGrafter"/>
</dbReference>
<keyword evidence="3" id="KW-1185">Reference proteome</keyword>
<gene>
    <name evidence="2" type="ORF">GT755_11805</name>
</gene>
<proteinExistence type="predicted"/>
<dbReference type="PANTHER" id="PTHR43539">
    <property type="entry name" value="FLAVIN-BINDING MONOOXYGENASE-LIKE PROTEIN (AFU_ORTHOLOGUE AFUA_4G09220)"/>
    <property type="match status" value="1"/>
</dbReference>
<dbReference type="PRINTS" id="PR00469">
    <property type="entry name" value="PNDRDTASEII"/>
</dbReference>
<dbReference type="PRINTS" id="PR00368">
    <property type="entry name" value="FADPNR"/>
</dbReference>
<dbReference type="InterPro" id="IPR050982">
    <property type="entry name" value="Auxin_biosynth/cation_transpt"/>
</dbReference>
<dbReference type="EMBL" id="WXEW01000003">
    <property type="protein sequence ID" value="NAS22368.1"/>
    <property type="molecule type" value="Genomic_DNA"/>
</dbReference>
<dbReference type="SUPFAM" id="SSF51905">
    <property type="entry name" value="FAD/NAD(P)-binding domain"/>
    <property type="match status" value="1"/>
</dbReference>
<keyword evidence="1" id="KW-0560">Oxidoreductase</keyword>
<comment type="caution">
    <text evidence="2">The sequence shown here is derived from an EMBL/GenBank/DDBJ whole genome shotgun (WGS) entry which is preliminary data.</text>
</comment>